<name>A0A0V1KS76_9BILA</name>
<accession>A0A0V1KS76</accession>
<feature type="non-terminal residue" evidence="1">
    <location>
        <position position="1"/>
    </location>
</feature>
<protein>
    <submittedName>
        <fullName evidence="1">Uncharacterized protein</fullName>
    </submittedName>
</protein>
<evidence type="ECO:0000313" key="2">
    <source>
        <dbReference type="Proteomes" id="UP000054721"/>
    </source>
</evidence>
<dbReference type="Proteomes" id="UP000054721">
    <property type="component" value="Unassembled WGS sequence"/>
</dbReference>
<gene>
    <name evidence="1" type="ORF">T02_408</name>
</gene>
<reference evidence="1 2" key="1">
    <citation type="submission" date="2015-05" db="EMBL/GenBank/DDBJ databases">
        <title>Evolution of Trichinella species and genotypes.</title>
        <authorList>
            <person name="Korhonen P.K."/>
            <person name="Edoardo P."/>
            <person name="Giuseppe L.R."/>
            <person name="Gasser R.B."/>
        </authorList>
    </citation>
    <scope>NUCLEOTIDE SEQUENCE [LARGE SCALE GENOMIC DNA]</scope>
    <source>
        <strain evidence="1">ISS10</strain>
    </source>
</reference>
<dbReference type="AlphaFoldDB" id="A0A0V1KS76"/>
<keyword evidence="2" id="KW-1185">Reference proteome</keyword>
<organism evidence="1 2">
    <name type="scientific">Trichinella nativa</name>
    <dbReference type="NCBI Taxonomy" id="6335"/>
    <lineage>
        <taxon>Eukaryota</taxon>
        <taxon>Metazoa</taxon>
        <taxon>Ecdysozoa</taxon>
        <taxon>Nematoda</taxon>
        <taxon>Enoplea</taxon>
        <taxon>Dorylaimia</taxon>
        <taxon>Trichinellida</taxon>
        <taxon>Trichinellidae</taxon>
        <taxon>Trichinella</taxon>
    </lineage>
</organism>
<proteinExistence type="predicted"/>
<sequence>LRTIRRCRFKSTANHQFIHLPTFINLSIYIMNCINNQQRLSTFGKWEILLFIKFIDHLFHFYHVNLNG</sequence>
<evidence type="ECO:0000313" key="1">
    <source>
        <dbReference type="EMBL" id="KRZ50232.1"/>
    </source>
</evidence>
<dbReference type="EMBL" id="JYDW01000273">
    <property type="protein sequence ID" value="KRZ50232.1"/>
    <property type="molecule type" value="Genomic_DNA"/>
</dbReference>
<comment type="caution">
    <text evidence="1">The sequence shown here is derived from an EMBL/GenBank/DDBJ whole genome shotgun (WGS) entry which is preliminary data.</text>
</comment>